<keyword evidence="3" id="KW-1185">Reference proteome</keyword>
<dbReference type="Proteomes" id="UP000194474">
    <property type="component" value="Unassembled WGS sequence"/>
</dbReference>
<dbReference type="InterPro" id="IPR007936">
    <property type="entry name" value="VapE-like_dom"/>
</dbReference>
<dbReference type="RefSeq" id="WP_086469043.1">
    <property type="nucleotide sequence ID" value="NZ_FXWK01000001.1"/>
</dbReference>
<proteinExistence type="predicted"/>
<dbReference type="EMBL" id="FXWK01000001">
    <property type="protein sequence ID" value="SMQ61960.1"/>
    <property type="molecule type" value="Genomic_DNA"/>
</dbReference>
<evidence type="ECO:0000259" key="1">
    <source>
        <dbReference type="Pfam" id="PF05272"/>
    </source>
</evidence>
<name>A0A1Y6ELX1_9HYPH</name>
<accession>A0A1Y6ELX1</accession>
<gene>
    <name evidence="2" type="ORF">SAMN06295905_0596</name>
</gene>
<dbReference type="Gene3D" id="3.40.1360.10">
    <property type="match status" value="1"/>
</dbReference>
<evidence type="ECO:0000313" key="2">
    <source>
        <dbReference type="EMBL" id="SMQ61960.1"/>
    </source>
</evidence>
<sequence>MTIDAIKSYKRMAKRPPANTEPDETYNYETEPGITAYVVEKWGTGDDKAFRIKHFVGFGNAEPGSDGWEDGFGPSGRLLYRLPQLKAAPKDEAVWVPEGEKDSDTLAALGLVSTTNPNGYEGWSDDFAEAFKDKRVVVVEDNDDASRHRTSVIRRSISKVAKSVQVVRFEDMAPKSDATDFIEAGGTKEGLIARIGPAYRPDEIERDKNGKVIASQRNIKLAIGLLGVRLSRDEFQDRLLIEGLEGFGPALSDAALNRMRMQIDEKYHLSAAKDFFTDVVFDIAHQNSFHPVRDYLDGLDWDGVPRLDGWLHRYGGAKDDDYTKAIGALVLIAAVRRIRKPGCKFDEMLVLESDQGKNKSSALAILAKREDWFSDDLPLNADSQKVIERIAGRWIVEAAELAGMRKGEVEHMKSFLSRRIDRARMAYGRVPLEHPRQCVFIGTDNSGNYLRDSTGNRRIWPVRIEQFDLVALTRDVDQLWAEASKREAAGESIRLEKKLWDAAAAEQEERRIDDPFVEVLQERLGDQEGKIRTLDLWSALGVEVERRTQDQNARLGSVMRQLGFERKKLYFGKSTSWGYQRGQSSAVIDAEAAF</sequence>
<dbReference type="PANTHER" id="PTHR34985:SF1">
    <property type="entry name" value="SLR0554 PROTEIN"/>
    <property type="match status" value="1"/>
</dbReference>
<dbReference type="OrthoDB" id="9763644at2"/>
<reference evidence="3" key="1">
    <citation type="submission" date="2017-04" db="EMBL/GenBank/DDBJ databases">
        <authorList>
            <person name="Varghese N."/>
            <person name="Submissions S."/>
        </authorList>
    </citation>
    <scope>NUCLEOTIDE SEQUENCE [LARGE SCALE GENOMIC DNA]</scope>
</reference>
<dbReference type="AlphaFoldDB" id="A0A1Y6ELX1"/>
<organism evidence="2 3">
    <name type="scientific">Devosia lucknowensis</name>
    <dbReference type="NCBI Taxonomy" id="1096929"/>
    <lineage>
        <taxon>Bacteria</taxon>
        <taxon>Pseudomonadati</taxon>
        <taxon>Pseudomonadota</taxon>
        <taxon>Alphaproteobacteria</taxon>
        <taxon>Hyphomicrobiales</taxon>
        <taxon>Devosiaceae</taxon>
        <taxon>Devosia</taxon>
    </lineage>
</organism>
<protein>
    <submittedName>
        <fullName evidence="2">Virulence-associated protein E</fullName>
    </submittedName>
</protein>
<dbReference type="PANTHER" id="PTHR34985">
    <property type="entry name" value="SLR0554 PROTEIN"/>
    <property type="match status" value="1"/>
</dbReference>
<evidence type="ECO:0000313" key="3">
    <source>
        <dbReference type="Proteomes" id="UP000194474"/>
    </source>
</evidence>
<dbReference type="Pfam" id="PF05272">
    <property type="entry name" value="VapE-like_dom"/>
    <property type="match status" value="1"/>
</dbReference>
<feature type="domain" description="Virulence-associated protein E-like" evidence="1">
    <location>
        <begin position="296"/>
        <end position="511"/>
    </location>
</feature>